<evidence type="ECO:0000256" key="1">
    <source>
        <dbReference type="ARBA" id="ARBA00001946"/>
    </source>
</evidence>
<dbReference type="SUPFAM" id="SSF55811">
    <property type="entry name" value="Nudix"/>
    <property type="match status" value="1"/>
</dbReference>
<keyword evidence="6" id="KW-1185">Reference proteome</keyword>
<gene>
    <name evidence="5" type="ORF">E1218_07650</name>
</gene>
<dbReference type="AlphaFoldDB" id="A0A4R4XCU6"/>
<comment type="cofactor">
    <cofactor evidence="1">
        <name>Mg(2+)</name>
        <dbReference type="ChEBI" id="CHEBI:18420"/>
    </cofactor>
</comment>
<dbReference type="PANTHER" id="PTHR43046:SF12">
    <property type="entry name" value="GDP-MANNOSE MANNOSYL HYDROLASE"/>
    <property type="match status" value="1"/>
</dbReference>
<dbReference type="CDD" id="cd04685">
    <property type="entry name" value="NUDIX_Hydrolase"/>
    <property type="match status" value="1"/>
</dbReference>
<dbReference type="PROSITE" id="PS00893">
    <property type="entry name" value="NUDIX_BOX"/>
    <property type="match status" value="1"/>
</dbReference>
<proteinExistence type="predicted"/>
<dbReference type="InterPro" id="IPR000086">
    <property type="entry name" value="NUDIX_hydrolase_dom"/>
</dbReference>
<reference evidence="5 6" key="1">
    <citation type="submission" date="2019-02" db="EMBL/GenBank/DDBJ databases">
        <title>Draft genome sequences of novel Actinobacteria.</title>
        <authorList>
            <person name="Sahin N."/>
            <person name="Ay H."/>
            <person name="Saygin H."/>
        </authorList>
    </citation>
    <scope>NUCLEOTIDE SEQUENCE [LARGE SCALE GENOMIC DNA]</scope>
    <source>
        <strain evidence="5 6">16K104</strain>
    </source>
</reference>
<dbReference type="GO" id="GO:0016787">
    <property type="term" value="F:hydrolase activity"/>
    <property type="evidence" value="ECO:0007669"/>
    <property type="project" value="UniProtKB-KW"/>
</dbReference>
<dbReference type="OrthoDB" id="9804442at2"/>
<organism evidence="5 6">
    <name type="scientific">Kribbella turkmenica</name>
    <dbReference type="NCBI Taxonomy" id="2530375"/>
    <lineage>
        <taxon>Bacteria</taxon>
        <taxon>Bacillati</taxon>
        <taxon>Actinomycetota</taxon>
        <taxon>Actinomycetes</taxon>
        <taxon>Propionibacteriales</taxon>
        <taxon>Kribbellaceae</taxon>
        <taxon>Kribbella</taxon>
    </lineage>
</organism>
<dbReference type="InterPro" id="IPR020084">
    <property type="entry name" value="NUDIX_hydrolase_CS"/>
</dbReference>
<protein>
    <submittedName>
        <fullName evidence="5">NUDIX domain-containing protein</fullName>
    </submittedName>
</protein>
<accession>A0A4R4XCU6</accession>
<dbReference type="Proteomes" id="UP000295172">
    <property type="component" value="Unassembled WGS sequence"/>
</dbReference>
<dbReference type="PROSITE" id="PS51462">
    <property type="entry name" value="NUDIX"/>
    <property type="match status" value="1"/>
</dbReference>
<dbReference type="InterPro" id="IPR015797">
    <property type="entry name" value="NUDIX_hydrolase-like_dom_sf"/>
</dbReference>
<dbReference type="PANTHER" id="PTHR43046">
    <property type="entry name" value="GDP-MANNOSE MANNOSYL HYDROLASE"/>
    <property type="match status" value="1"/>
</dbReference>
<keyword evidence="2" id="KW-0378">Hydrolase</keyword>
<evidence type="ECO:0000256" key="2">
    <source>
        <dbReference type="ARBA" id="ARBA00022801"/>
    </source>
</evidence>
<comment type="caution">
    <text evidence="5">The sequence shown here is derived from an EMBL/GenBank/DDBJ whole genome shotgun (WGS) entry which is preliminary data.</text>
</comment>
<dbReference type="EMBL" id="SMKR01000023">
    <property type="protein sequence ID" value="TDD28262.1"/>
    <property type="molecule type" value="Genomic_DNA"/>
</dbReference>
<evidence type="ECO:0000313" key="6">
    <source>
        <dbReference type="Proteomes" id="UP000295172"/>
    </source>
</evidence>
<evidence type="ECO:0000259" key="4">
    <source>
        <dbReference type="PROSITE" id="PS51462"/>
    </source>
</evidence>
<evidence type="ECO:0000256" key="3">
    <source>
        <dbReference type="ARBA" id="ARBA00022842"/>
    </source>
</evidence>
<sequence>MQVEPERPLTGFADGGFRQRPVPGRNLPLGQCRRHRTILRTSNNAQAGRGTAVAWPSVVREVEAGAVSPVRRTVKVLLLDQADRLLLLRGDEYADGHSIWFPVGGGLENGEDAVAAALREIDEETGCRDVTIGPEVWRRQHLYSWRGTRTDVHERWFVARTSHFTPSTQALSDEEQTYITGFHWWTAGELIATTAEVFPPDLGTRFQAFLRSGAPATPIDISQK</sequence>
<dbReference type="Gene3D" id="3.90.79.10">
    <property type="entry name" value="Nucleoside Triphosphate Pyrophosphohydrolase"/>
    <property type="match status" value="1"/>
</dbReference>
<keyword evidence="3" id="KW-0460">Magnesium</keyword>
<feature type="domain" description="Nudix hydrolase" evidence="4">
    <location>
        <begin position="69"/>
        <end position="209"/>
    </location>
</feature>
<evidence type="ECO:0000313" key="5">
    <source>
        <dbReference type="EMBL" id="TDD28262.1"/>
    </source>
</evidence>
<name>A0A4R4XCU6_9ACTN</name>
<dbReference type="Pfam" id="PF00293">
    <property type="entry name" value="NUDIX"/>
    <property type="match status" value="1"/>
</dbReference>